<dbReference type="AlphaFoldDB" id="A0A1F4VZU7"/>
<dbReference type="Gene3D" id="3.40.50.1450">
    <property type="entry name" value="HybD-like"/>
    <property type="match status" value="1"/>
</dbReference>
<gene>
    <name evidence="1" type="ORF">A2890_00425</name>
</gene>
<evidence type="ECO:0008006" key="3">
    <source>
        <dbReference type="Google" id="ProtNLM"/>
    </source>
</evidence>
<reference evidence="1 2" key="1">
    <citation type="journal article" date="2016" name="Nat. Commun.">
        <title>Thousands of microbial genomes shed light on interconnected biogeochemical processes in an aquifer system.</title>
        <authorList>
            <person name="Anantharaman K."/>
            <person name="Brown C.T."/>
            <person name="Hug L.A."/>
            <person name="Sharon I."/>
            <person name="Castelle C.J."/>
            <person name="Probst A.J."/>
            <person name="Thomas B.C."/>
            <person name="Singh A."/>
            <person name="Wilkins M.J."/>
            <person name="Karaoz U."/>
            <person name="Brodie E.L."/>
            <person name="Williams K.H."/>
            <person name="Hubbard S.S."/>
            <person name="Banfield J.F."/>
        </authorList>
    </citation>
    <scope>NUCLEOTIDE SEQUENCE [LARGE SCALE GENOMIC DNA]</scope>
</reference>
<evidence type="ECO:0000313" key="2">
    <source>
        <dbReference type="Proteomes" id="UP000176967"/>
    </source>
</evidence>
<dbReference type="STRING" id="1802628.A2890_00425"/>
<organism evidence="1 2">
    <name type="scientific">candidate division WWE3 bacterium RIFCSPLOWO2_01_FULL_53_14</name>
    <dbReference type="NCBI Taxonomy" id="1802628"/>
    <lineage>
        <taxon>Bacteria</taxon>
        <taxon>Katanobacteria</taxon>
    </lineage>
</organism>
<dbReference type="Proteomes" id="UP000176967">
    <property type="component" value="Unassembled WGS sequence"/>
</dbReference>
<sequence>MVRLRSPRVVFVFGNPDLPQDSLPLHLLPKLKTLLPEVDFRVQDPHEEWEIGEEITVIDTVEGLAEVEVFDKLEHFTSAPRITAHDFDALANLRYLQKLGKIKKVKVVGIPPDGNEEKVLEEVSAILRASRS</sequence>
<evidence type="ECO:0000313" key="1">
    <source>
        <dbReference type="EMBL" id="OGC62709.1"/>
    </source>
</evidence>
<name>A0A1F4VZU7_UNCKA</name>
<proteinExistence type="predicted"/>
<accession>A0A1F4VZU7</accession>
<dbReference type="EMBL" id="MEVL01000005">
    <property type="protein sequence ID" value="OGC62709.1"/>
    <property type="molecule type" value="Genomic_DNA"/>
</dbReference>
<comment type="caution">
    <text evidence="1">The sequence shown here is derived from an EMBL/GenBank/DDBJ whole genome shotgun (WGS) entry which is preliminary data.</text>
</comment>
<dbReference type="InterPro" id="IPR023430">
    <property type="entry name" value="Pept_HybD-like_dom_sf"/>
</dbReference>
<protein>
    <recommendedName>
        <fullName evidence="3">Hydrogenase maturation protease</fullName>
    </recommendedName>
</protein>